<dbReference type="PANTHER" id="PTHR47706:SF5">
    <property type="entry name" value="ISOFLAVONE REDUCTASE"/>
    <property type="match status" value="1"/>
</dbReference>
<dbReference type="SUPFAM" id="SSF51735">
    <property type="entry name" value="NAD(P)-binding Rossmann-fold domains"/>
    <property type="match status" value="1"/>
</dbReference>
<keyword evidence="1" id="KW-0521">NADP</keyword>
<organism evidence="4 5">
    <name type="scientific">Phialemonium thermophilum</name>
    <dbReference type="NCBI Taxonomy" id="223376"/>
    <lineage>
        <taxon>Eukaryota</taxon>
        <taxon>Fungi</taxon>
        <taxon>Dikarya</taxon>
        <taxon>Ascomycota</taxon>
        <taxon>Pezizomycotina</taxon>
        <taxon>Sordariomycetes</taxon>
        <taxon>Sordariomycetidae</taxon>
        <taxon>Cephalothecales</taxon>
        <taxon>Cephalothecaceae</taxon>
        <taxon>Phialemonium</taxon>
    </lineage>
</organism>
<evidence type="ECO:0000256" key="1">
    <source>
        <dbReference type="ARBA" id="ARBA00022857"/>
    </source>
</evidence>
<gene>
    <name evidence="4" type="ORF">VTK73DRAFT_9720</name>
</gene>
<evidence type="ECO:0000259" key="3">
    <source>
        <dbReference type="Pfam" id="PF05368"/>
    </source>
</evidence>
<name>A0ABR3XJL4_9PEZI</name>
<dbReference type="InterPro" id="IPR051609">
    <property type="entry name" value="NmrA/Isoflavone_reductase-like"/>
</dbReference>
<keyword evidence="5" id="KW-1185">Reference proteome</keyword>
<dbReference type="PANTHER" id="PTHR47706">
    <property type="entry name" value="NMRA-LIKE FAMILY PROTEIN"/>
    <property type="match status" value="1"/>
</dbReference>
<comment type="caution">
    <text evidence="4">The sequence shown here is derived from an EMBL/GenBank/DDBJ whole genome shotgun (WGS) entry which is preliminary data.</text>
</comment>
<evidence type="ECO:0000256" key="2">
    <source>
        <dbReference type="ARBA" id="ARBA00023002"/>
    </source>
</evidence>
<evidence type="ECO:0000313" key="4">
    <source>
        <dbReference type="EMBL" id="KAL1875936.1"/>
    </source>
</evidence>
<protein>
    <recommendedName>
        <fullName evidence="3">NmrA-like domain-containing protein</fullName>
    </recommendedName>
</protein>
<dbReference type="InterPro" id="IPR036291">
    <property type="entry name" value="NAD(P)-bd_dom_sf"/>
</dbReference>
<dbReference type="Proteomes" id="UP001586593">
    <property type="component" value="Unassembled WGS sequence"/>
</dbReference>
<accession>A0ABR3XJL4</accession>
<dbReference type="EMBL" id="JAZHXJ010000084">
    <property type="protein sequence ID" value="KAL1875936.1"/>
    <property type="molecule type" value="Genomic_DNA"/>
</dbReference>
<reference evidence="4 5" key="1">
    <citation type="journal article" date="2024" name="Commun. Biol.">
        <title>Comparative genomic analysis of thermophilic fungi reveals convergent evolutionary adaptations and gene losses.</title>
        <authorList>
            <person name="Steindorff A.S."/>
            <person name="Aguilar-Pontes M.V."/>
            <person name="Robinson A.J."/>
            <person name="Andreopoulos B."/>
            <person name="LaButti K."/>
            <person name="Kuo A."/>
            <person name="Mondo S."/>
            <person name="Riley R."/>
            <person name="Otillar R."/>
            <person name="Haridas S."/>
            <person name="Lipzen A."/>
            <person name="Grimwood J."/>
            <person name="Schmutz J."/>
            <person name="Clum A."/>
            <person name="Reid I.D."/>
            <person name="Moisan M.C."/>
            <person name="Butler G."/>
            <person name="Nguyen T.T.M."/>
            <person name="Dewar K."/>
            <person name="Conant G."/>
            <person name="Drula E."/>
            <person name="Henrissat B."/>
            <person name="Hansel C."/>
            <person name="Singer S."/>
            <person name="Hutchinson M.I."/>
            <person name="de Vries R.P."/>
            <person name="Natvig D.O."/>
            <person name="Powell A.J."/>
            <person name="Tsang A."/>
            <person name="Grigoriev I.V."/>
        </authorList>
    </citation>
    <scope>NUCLEOTIDE SEQUENCE [LARGE SCALE GENOMIC DNA]</scope>
    <source>
        <strain evidence="4 5">ATCC 24622</strain>
    </source>
</reference>
<dbReference type="InterPro" id="IPR008030">
    <property type="entry name" value="NmrA-like"/>
</dbReference>
<sequence>MMRIAIAGGGGLASVLAQEITKSANAVIVLSRRTHPELEEAYPGLQVVVVDYGNIEELRYALQGVDLLISTIGATEQLNLIDAARRARIGVFVPSEFEGSPVSRPADDPLDRGSRAALDLLQRFSQSKHPMQYTIFSCGLFMERFAPGGLASYDLGASTNAQGPSDYIVDVENAVAEIVETDSSGAPARVSLTSIYDVARFVAAAIELGPETWPREFRMRGDQMTVRDIVATCYAVRRVPFNLNVYRYQDALAQIEYCQANGEWARWHYLQRLLATADGRYHVRQTNMSEALAAAAVQLEVRPIRFRQWLERVWGPAPTAQ</sequence>
<evidence type="ECO:0000313" key="5">
    <source>
        <dbReference type="Proteomes" id="UP001586593"/>
    </source>
</evidence>
<dbReference type="Gene3D" id="3.40.50.720">
    <property type="entry name" value="NAD(P)-binding Rossmann-like Domain"/>
    <property type="match status" value="1"/>
</dbReference>
<feature type="domain" description="NmrA-like" evidence="3">
    <location>
        <begin position="4"/>
        <end position="232"/>
    </location>
</feature>
<proteinExistence type="predicted"/>
<keyword evidence="2" id="KW-0560">Oxidoreductase</keyword>
<dbReference type="Pfam" id="PF05368">
    <property type="entry name" value="NmrA"/>
    <property type="match status" value="1"/>
</dbReference>